<dbReference type="AlphaFoldDB" id="A0AAW1NPK7"/>
<evidence type="ECO:0000313" key="3">
    <source>
        <dbReference type="Proteomes" id="UP001465755"/>
    </source>
</evidence>
<evidence type="ECO:0000256" key="1">
    <source>
        <dbReference type="SAM" id="MobiDB-lite"/>
    </source>
</evidence>
<dbReference type="EMBL" id="JALJOQ010000210">
    <property type="protein sequence ID" value="KAK9789365.1"/>
    <property type="molecule type" value="Genomic_DNA"/>
</dbReference>
<protein>
    <submittedName>
        <fullName evidence="2">Uncharacterized protein</fullName>
    </submittedName>
</protein>
<comment type="caution">
    <text evidence="2">The sequence shown here is derived from an EMBL/GenBank/DDBJ whole genome shotgun (WGS) entry which is preliminary data.</text>
</comment>
<organism evidence="2 3">
    <name type="scientific">Symbiochloris irregularis</name>
    <dbReference type="NCBI Taxonomy" id="706552"/>
    <lineage>
        <taxon>Eukaryota</taxon>
        <taxon>Viridiplantae</taxon>
        <taxon>Chlorophyta</taxon>
        <taxon>core chlorophytes</taxon>
        <taxon>Trebouxiophyceae</taxon>
        <taxon>Trebouxiales</taxon>
        <taxon>Trebouxiaceae</taxon>
        <taxon>Symbiochloris</taxon>
    </lineage>
</organism>
<feature type="compositionally biased region" description="Polar residues" evidence="1">
    <location>
        <begin position="1"/>
        <end position="13"/>
    </location>
</feature>
<name>A0AAW1NPK7_9CHLO</name>
<feature type="compositionally biased region" description="Basic residues" evidence="1">
    <location>
        <begin position="19"/>
        <end position="29"/>
    </location>
</feature>
<proteinExistence type="predicted"/>
<reference evidence="2 3" key="1">
    <citation type="journal article" date="2024" name="Nat. Commun.">
        <title>Phylogenomics reveals the evolutionary origins of lichenization in chlorophyte algae.</title>
        <authorList>
            <person name="Puginier C."/>
            <person name="Libourel C."/>
            <person name="Otte J."/>
            <person name="Skaloud P."/>
            <person name="Haon M."/>
            <person name="Grisel S."/>
            <person name="Petersen M."/>
            <person name="Berrin J.G."/>
            <person name="Delaux P.M."/>
            <person name="Dal Grande F."/>
            <person name="Keller J."/>
        </authorList>
    </citation>
    <scope>NUCLEOTIDE SEQUENCE [LARGE SCALE GENOMIC DNA]</scope>
    <source>
        <strain evidence="2 3">SAG 2036</strain>
    </source>
</reference>
<gene>
    <name evidence="2" type="ORF">WJX73_000641</name>
</gene>
<feature type="region of interest" description="Disordered" evidence="1">
    <location>
        <begin position="216"/>
        <end position="241"/>
    </location>
</feature>
<accession>A0AAW1NPK7</accession>
<evidence type="ECO:0000313" key="2">
    <source>
        <dbReference type="EMBL" id="KAK9789365.1"/>
    </source>
</evidence>
<sequence length="249" mass="26913">MQSEARQQASKHNISGKDRTRKPRWRNRKWSGPQCRLDPLPQQPKDLNYSPDESTSANGLDWESDSPAQHDHTAPTAPADIPVAGTSAAADDEQADDEESTCSDNSYISNLAQEIIPPPPGLPRPESSIEEETGFFETGIPPLADICKGGKDWDDHAVDGDTASLQGNHSLTYQPPAVAASSSEYTSANLHMPTLRYHCITIAAAARIVERRRAARSGAAVEQAPSAPPPTPQPVSTPTRSTHCTRCRC</sequence>
<keyword evidence="3" id="KW-1185">Reference proteome</keyword>
<feature type="region of interest" description="Disordered" evidence="1">
    <location>
        <begin position="1"/>
        <end position="103"/>
    </location>
</feature>
<feature type="compositionally biased region" description="Pro residues" evidence="1">
    <location>
        <begin position="226"/>
        <end position="235"/>
    </location>
</feature>
<feature type="compositionally biased region" description="Acidic residues" evidence="1">
    <location>
        <begin position="90"/>
        <end position="101"/>
    </location>
</feature>
<dbReference type="Proteomes" id="UP001465755">
    <property type="component" value="Unassembled WGS sequence"/>
</dbReference>